<dbReference type="EMBL" id="BQKI01000090">
    <property type="protein sequence ID" value="GJN36697.1"/>
    <property type="molecule type" value="Genomic_DNA"/>
</dbReference>
<protein>
    <recommendedName>
        <fullName evidence="3">Reverse transcriptase zinc-binding domain-containing protein</fullName>
    </recommendedName>
</protein>
<name>A0AAV5FPJ2_ELECO</name>
<proteinExistence type="predicted"/>
<sequence>MMFWTDHCIHGCSIQNLAPSVFAAVPPRRRNNSTVAEGLNDDQWILDIEGSLSWTGIRDLLRLCDCLSDIALTDQEDTHVWNLDTSGWYSSRSANKAYHNGSLNFEPWKRLWKTWAPAKGKLFLWLAIRTVNKLAKRGLDHLEKCLFVIKRRRQFNTLSRCVW</sequence>
<evidence type="ECO:0008006" key="3">
    <source>
        <dbReference type="Google" id="ProtNLM"/>
    </source>
</evidence>
<evidence type="ECO:0000313" key="1">
    <source>
        <dbReference type="EMBL" id="GJN36697.1"/>
    </source>
</evidence>
<reference evidence="1" key="1">
    <citation type="journal article" date="2018" name="DNA Res.">
        <title>Multiple hybrid de novo genome assembly of finger millet, an orphan allotetraploid crop.</title>
        <authorList>
            <person name="Hatakeyama M."/>
            <person name="Aluri S."/>
            <person name="Balachadran M.T."/>
            <person name="Sivarajan S.R."/>
            <person name="Patrignani A."/>
            <person name="Gruter S."/>
            <person name="Poveda L."/>
            <person name="Shimizu-Inatsugi R."/>
            <person name="Baeten J."/>
            <person name="Francoijs K.J."/>
            <person name="Nataraja K.N."/>
            <person name="Reddy Y.A.N."/>
            <person name="Phadnis S."/>
            <person name="Ravikumar R.L."/>
            <person name="Schlapbach R."/>
            <person name="Sreeman S.M."/>
            <person name="Shimizu K.K."/>
        </authorList>
    </citation>
    <scope>NUCLEOTIDE SEQUENCE</scope>
</reference>
<evidence type="ECO:0000313" key="2">
    <source>
        <dbReference type="Proteomes" id="UP001054889"/>
    </source>
</evidence>
<keyword evidence="2" id="KW-1185">Reference proteome</keyword>
<comment type="caution">
    <text evidence="1">The sequence shown here is derived from an EMBL/GenBank/DDBJ whole genome shotgun (WGS) entry which is preliminary data.</text>
</comment>
<reference evidence="1" key="2">
    <citation type="submission" date="2021-12" db="EMBL/GenBank/DDBJ databases">
        <title>Resequencing data analysis of finger millet.</title>
        <authorList>
            <person name="Hatakeyama M."/>
            <person name="Aluri S."/>
            <person name="Balachadran M.T."/>
            <person name="Sivarajan S.R."/>
            <person name="Poveda L."/>
            <person name="Shimizu-Inatsugi R."/>
            <person name="Schlapbach R."/>
            <person name="Sreeman S.M."/>
            <person name="Shimizu K.K."/>
        </authorList>
    </citation>
    <scope>NUCLEOTIDE SEQUENCE</scope>
</reference>
<dbReference type="AlphaFoldDB" id="A0AAV5FPJ2"/>
<gene>
    <name evidence="1" type="primary">gb25582</name>
    <name evidence="1" type="ORF">PR202_gb25582</name>
</gene>
<organism evidence="1 2">
    <name type="scientific">Eleusine coracana subsp. coracana</name>
    <dbReference type="NCBI Taxonomy" id="191504"/>
    <lineage>
        <taxon>Eukaryota</taxon>
        <taxon>Viridiplantae</taxon>
        <taxon>Streptophyta</taxon>
        <taxon>Embryophyta</taxon>
        <taxon>Tracheophyta</taxon>
        <taxon>Spermatophyta</taxon>
        <taxon>Magnoliopsida</taxon>
        <taxon>Liliopsida</taxon>
        <taxon>Poales</taxon>
        <taxon>Poaceae</taxon>
        <taxon>PACMAD clade</taxon>
        <taxon>Chloridoideae</taxon>
        <taxon>Cynodonteae</taxon>
        <taxon>Eleusininae</taxon>
        <taxon>Eleusine</taxon>
    </lineage>
</organism>
<accession>A0AAV5FPJ2</accession>
<dbReference type="Proteomes" id="UP001054889">
    <property type="component" value="Unassembled WGS sequence"/>
</dbReference>